<evidence type="ECO:0000256" key="2">
    <source>
        <dbReference type="ARBA" id="ARBA00023015"/>
    </source>
</evidence>
<dbReference type="NCBIfam" id="TIGR02937">
    <property type="entry name" value="sigma70-ECF"/>
    <property type="match status" value="1"/>
</dbReference>
<dbReference type="PANTHER" id="PTHR43133">
    <property type="entry name" value="RNA POLYMERASE ECF-TYPE SIGMA FACTO"/>
    <property type="match status" value="1"/>
</dbReference>
<evidence type="ECO:0000313" key="6">
    <source>
        <dbReference type="EMBL" id="TKT86996.1"/>
    </source>
</evidence>
<comment type="caution">
    <text evidence="6">The sequence shown here is derived from an EMBL/GenBank/DDBJ whole genome shotgun (WGS) entry which is preliminary data.</text>
</comment>
<keyword evidence="2" id="KW-0805">Transcription regulation</keyword>
<organism evidence="6 7">
    <name type="scientific">Dyadobacter frigoris</name>
    <dbReference type="NCBI Taxonomy" id="2576211"/>
    <lineage>
        <taxon>Bacteria</taxon>
        <taxon>Pseudomonadati</taxon>
        <taxon>Bacteroidota</taxon>
        <taxon>Cytophagia</taxon>
        <taxon>Cytophagales</taxon>
        <taxon>Spirosomataceae</taxon>
        <taxon>Dyadobacter</taxon>
    </lineage>
</organism>
<dbReference type="RefSeq" id="WP_137343856.1">
    <property type="nucleotide sequence ID" value="NZ_BSQH01000005.1"/>
</dbReference>
<dbReference type="AlphaFoldDB" id="A0A4U6CS37"/>
<dbReference type="Pfam" id="PF08281">
    <property type="entry name" value="Sigma70_r4_2"/>
    <property type="match status" value="1"/>
</dbReference>
<dbReference type="CDD" id="cd06171">
    <property type="entry name" value="Sigma70_r4"/>
    <property type="match status" value="1"/>
</dbReference>
<dbReference type="InterPro" id="IPR013249">
    <property type="entry name" value="RNA_pol_sigma70_r4_t2"/>
</dbReference>
<proteinExistence type="inferred from homology"/>
<keyword evidence="7" id="KW-1185">Reference proteome</keyword>
<name>A0A4U6CS37_9BACT</name>
<feature type="domain" description="HTH luxR-type" evidence="5">
    <location>
        <begin position="131"/>
        <end position="189"/>
    </location>
</feature>
<keyword evidence="3" id="KW-0731">Sigma factor</keyword>
<dbReference type="InterPro" id="IPR000792">
    <property type="entry name" value="Tscrpt_reg_LuxR_C"/>
</dbReference>
<sequence length="228" mass="26048">MRDIATEEDSLLILGICNGNRDAFDVLYKKYWKFVYNAAYKRLSNSDQAKDIAQDIFVQLWGRLSSNPSLNIESLPSYLYIAVRNSVFNWIEKEKKFVSIADLLIQLDNQKDNADAQMRYNELFSAYEVLIESLPRQQQVIFRMRYDHDLSSDEIANKLAISPKTVRNQLGRAMSKLKAELLMGLLFLLLGTASFSDRSNLLREVLVVKSIGLIPLTDQKIVSILSAS</sequence>
<dbReference type="Gene3D" id="1.10.1740.10">
    <property type="match status" value="1"/>
</dbReference>
<comment type="similarity">
    <text evidence="1">Belongs to the sigma-70 factor family. ECF subfamily.</text>
</comment>
<reference evidence="6 7" key="1">
    <citation type="submission" date="2019-05" db="EMBL/GenBank/DDBJ databases">
        <title>Dyadobacter AR-3-8 sp. nov., isolated from arctic soil.</title>
        <authorList>
            <person name="Chaudhary D.K."/>
        </authorList>
    </citation>
    <scope>NUCLEOTIDE SEQUENCE [LARGE SCALE GENOMIC DNA]</scope>
    <source>
        <strain evidence="6 7">AR-3-8</strain>
    </source>
</reference>
<dbReference type="InterPro" id="IPR014284">
    <property type="entry name" value="RNA_pol_sigma-70_dom"/>
</dbReference>
<dbReference type="GO" id="GO:0016987">
    <property type="term" value="F:sigma factor activity"/>
    <property type="evidence" value="ECO:0007669"/>
    <property type="project" value="UniProtKB-KW"/>
</dbReference>
<dbReference type="SUPFAM" id="SSF88946">
    <property type="entry name" value="Sigma2 domain of RNA polymerase sigma factors"/>
    <property type="match status" value="1"/>
</dbReference>
<dbReference type="InterPro" id="IPR007627">
    <property type="entry name" value="RNA_pol_sigma70_r2"/>
</dbReference>
<dbReference type="GO" id="GO:0003677">
    <property type="term" value="F:DNA binding"/>
    <property type="evidence" value="ECO:0007669"/>
    <property type="project" value="InterPro"/>
</dbReference>
<evidence type="ECO:0000259" key="5">
    <source>
        <dbReference type="SMART" id="SM00421"/>
    </source>
</evidence>
<keyword evidence="4" id="KW-0804">Transcription</keyword>
<dbReference type="SUPFAM" id="SSF88659">
    <property type="entry name" value="Sigma3 and sigma4 domains of RNA polymerase sigma factors"/>
    <property type="match status" value="1"/>
</dbReference>
<dbReference type="SMART" id="SM00421">
    <property type="entry name" value="HTH_LUXR"/>
    <property type="match status" value="1"/>
</dbReference>
<accession>A0A4U6CS37</accession>
<dbReference type="InterPro" id="IPR036388">
    <property type="entry name" value="WH-like_DNA-bd_sf"/>
</dbReference>
<dbReference type="GO" id="GO:0006352">
    <property type="term" value="P:DNA-templated transcription initiation"/>
    <property type="evidence" value="ECO:0007669"/>
    <property type="project" value="InterPro"/>
</dbReference>
<evidence type="ECO:0000313" key="7">
    <source>
        <dbReference type="Proteomes" id="UP000304900"/>
    </source>
</evidence>
<dbReference type="OrthoDB" id="679904at2"/>
<protein>
    <submittedName>
        <fullName evidence="6">Sigma-70 family RNA polymerase sigma factor</fullName>
    </submittedName>
</protein>
<dbReference type="InterPro" id="IPR039425">
    <property type="entry name" value="RNA_pol_sigma-70-like"/>
</dbReference>
<evidence type="ECO:0000256" key="4">
    <source>
        <dbReference type="ARBA" id="ARBA00023163"/>
    </source>
</evidence>
<dbReference type="PANTHER" id="PTHR43133:SF46">
    <property type="entry name" value="RNA POLYMERASE SIGMA-70 FACTOR ECF SUBFAMILY"/>
    <property type="match status" value="1"/>
</dbReference>
<evidence type="ECO:0000256" key="1">
    <source>
        <dbReference type="ARBA" id="ARBA00010641"/>
    </source>
</evidence>
<evidence type="ECO:0000256" key="3">
    <source>
        <dbReference type="ARBA" id="ARBA00023082"/>
    </source>
</evidence>
<dbReference type="InterPro" id="IPR013325">
    <property type="entry name" value="RNA_pol_sigma_r2"/>
</dbReference>
<dbReference type="Proteomes" id="UP000304900">
    <property type="component" value="Unassembled WGS sequence"/>
</dbReference>
<dbReference type="InterPro" id="IPR013324">
    <property type="entry name" value="RNA_pol_sigma_r3/r4-like"/>
</dbReference>
<dbReference type="EMBL" id="SZVO01000021">
    <property type="protein sequence ID" value="TKT86996.1"/>
    <property type="molecule type" value="Genomic_DNA"/>
</dbReference>
<dbReference type="Pfam" id="PF04542">
    <property type="entry name" value="Sigma70_r2"/>
    <property type="match status" value="1"/>
</dbReference>
<gene>
    <name evidence="6" type="ORF">FDK13_30730</name>
</gene>
<dbReference type="Gene3D" id="1.10.10.10">
    <property type="entry name" value="Winged helix-like DNA-binding domain superfamily/Winged helix DNA-binding domain"/>
    <property type="match status" value="1"/>
</dbReference>